<comment type="caution">
    <text evidence="2">The sequence shown here is derived from an EMBL/GenBank/DDBJ whole genome shotgun (WGS) entry which is preliminary data.</text>
</comment>
<dbReference type="Pfam" id="PF04389">
    <property type="entry name" value="Peptidase_M28"/>
    <property type="match status" value="1"/>
</dbReference>
<dbReference type="Proteomes" id="UP000441336">
    <property type="component" value="Unassembled WGS sequence"/>
</dbReference>
<evidence type="ECO:0000259" key="1">
    <source>
        <dbReference type="Pfam" id="PF04389"/>
    </source>
</evidence>
<dbReference type="GO" id="GO:0006508">
    <property type="term" value="P:proteolysis"/>
    <property type="evidence" value="ECO:0007669"/>
    <property type="project" value="InterPro"/>
</dbReference>
<gene>
    <name evidence="2" type="ORF">GO988_23335</name>
</gene>
<dbReference type="PANTHER" id="PTHR12147:SF26">
    <property type="entry name" value="PEPTIDASE M28 DOMAIN-CONTAINING PROTEIN"/>
    <property type="match status" value="1"/>
</dbReference>
<dbReference type="RefSeq" id="WP_157570050.1">
    <property type="nucleotide sequence ID" value="NZ_WQKZ01000013.1"/>
</dbReference>
<organism evidence="2 3">
    <name type="scientific">Hymenobacter ginkgonis</name>
    <dbReference type="NCBI Taxonomy" id="2682976"/>
    <lineage>
        <taxon>Bacteria</taxon>
        <taxon>Pseudomonadati</taxon>
        <taxon>Bacteroidota</taxon>
        <taxon>Cytophagia</taxon>
        <taxon>Cytophagales</taxon>
        <taxon>Hymenobacteraceae</taxon>
        <taxon>Hymenobacter</taxon>
    </lineage>
</organism>
<evidence type="ECO:0000313" key="3">
    <source>
        <dbReference type="Proteomes" id="UP000441336"/>
    </source>
</evidence>
<reference evidence="2 3" key="1">
    <citation type="submission" date="2019-12" db="EMBL/GenBank/DDBJ databases">
        <title>Hymenobacter sp. HMF4947 Genome sequencing and assembly.</title>
        <authorList>
            <person name="Kang H."/>
            <person name="Cha I."/>
            <person name="Kim H."/>
            <person name="Joh K."/>
        </authorList>
    </citation>
    <scope>NUCLEOTIDE SEQUENCE [LARGE SCALE GENOMIC DNA]</scope>
    <source>
        <strain evidence="2 3">HMF4947</strain>
    </source>
</reference>
<accession>A0A7K1TLI2</accession>
<dbReference type="Gene3D" id="3.40.630.10">
    <property type="entry name" value="Zn peptidases"/>
    <property type="match status" value="1"/>
</dbReference>
<evidence type="ECO:0000313" key="2">
    <source>
        <dbReference type="EMBL" id="MVN79277.1"/>
    </source>
</evidence>
<proteinExistence type="predicted"/>
<dbReference type="SUPFAM" id="SSF53187">
    <property type="entry name" value="Zn-dependent exopeptidases"/>
    <property type="match status" value="1"/>
</dbReference>
<protein>
    <submittedName>
        <fullName evidence="2">M28 family peptidase</fullName>
    </submittedName>
</protein>
<sequence length="263" mass="28715">MKLREIVNVLDGQPNAMRRALISEHLDALGVRYVEQRYASGTNLVVDLGRAEGKIGVSSHFDRVPISAGANDNGSAIAVCLDIVRKHQEASSKAGLRVFFFDEEETGLKGSRAYVEQYGTGNLAGLLNLELVGMGNKLALWPVATAHRGALINTFEAVARRQDVSTNRFGQLVTNTADHMPFLSAGLRDAFTITCITDQDITVAQHYFQALAQQADLSVLREILAQAPLFKHYHQPTDTYEKLSEATLAMTSAAVWETVLAAQ</sequence>
<dbReference type="InterPro" id="IPR007484">
    <property type="entry name" value="Peptidase_M28"/>
</dbReference>
<name>A0A7K1TLI2_9BACT</name>
<dbReference type="EMBL" id="WQKZ01000013">
    <property type="protein sequence ID" value="MVN79277.1"/>
    <property type="molecule type" value="Genomic_DNA"/>
</dbReference>
<keyword evidence="3" id="KW-1185">Reference proteome</keyword>
<dbReference type="AlphaFoldDB" id="A0A7K1TLI2"/>
<dbReference type="PANTHER" id="PTHR12147">
    <property type="entry name" value="METALLOPEPTIDASE M28 FAMILY MEMBER"/>
    <property type="match status" value="1"/>
</dbReference>
<dbReference type="GO" id="GO:0008235">
    <property type="term" value="F:metalloexopeptidase activity"/>
    <property type="evidence" value="ECO:0007669"/>
    <property type="project" value="InterPro"/>
</dbReference>
<dbReference type="InterPro" id="IPR045175">
    <property type="entry name" value="M28_fam"/>
</dbReference>
<feature type="domain" description="Peptidase M28" evidence="1">
    <location>
        <begin position="43"/>
        <end position="258"/>
    </location>
</feature>